<evidence type="ECO:0000256" key="1">
    <source>
        <dbReference type="SAM" id="Phobius"/>
    </source>
</evidence>
<accession>A0A9W4XME3</accession>
<protein>
    <recommendedName>
        <fullName evidence="4">Integral membrane protein</fullName>
    </recommendedName>
</protein>
<dbReference type="GO" id="GO:0006506">
    <property type="term" value="P:GPI anchor biosynthetic process"/>
    <property type="evidence" value="ECO:0007669"/>
    <property type="project" value="InterPro"/>
</dbReference>
<keyword evidence="1" id="KW-1133">Transmembrane helix</keyword>
<dbReference type="AlphaFoldDB" id="A0A9W4XME3"/>
<keyword evidence="1" id="KW-0812">Transmembrane</keyword>
<evidence type="ECO:0000313" key="3">
    <source>
        <dbReference type="Proteomes" id="UP001152607"/>
    </source>
</evidence>
<dbReference type="CDD" id="cd22189">
    <property type="entry name" value="PGAP4-like_fungal"/>
    <property type="match status" value="1"/>
</dbReference>
<keyword evidence="3" id="KW-1185">Reference proteome</keyword>
<dbReference type="GO" id="GO:0016757">
    <property type="term" value="F:glycosyltransferase activity"/>
    <property type="evidence" value="ECO:0007669"/>
    <property type="project" value="InterPro"/>
</dbReference>
<feature type="transmembrane region" description="Helical" evidence="1">
    <location>
        <begin position="263"/>
        <end position="283"/>
    </location>
</feature>
<dbReference type="GO" id="GO:0000139">
    <property type="term" value="C:Golgi membrane"/>
    <property type="evidence" value="ECO:0007669"/>
    <property type="project" value="InterPro"/>
</dbReference>
<dbReference type="PANTHER" id="PTHR31410:SF1">
    <property type="entry name" value="POST-GPI ATTACHMENT TO PROTEINS FACTOR 4"/>
    <property type="match status" value="1"/>
</dbReference>
<name>A0A9W4XME3_9PLEO</name>
<dbReference type="PANTHER" id="PTHR31410">
    <property type="entry name" value="TRANSMEMBRANE PROTEIN 246"/>
    <property type="match status" value="1"/>
</dbReference>
<proteinExistence type="predicted"/>
<evidence type="ECO:0000313" key="2">
    <source>
        <dbReference type="EMBL" id="CAI6317201.1"/>
    </source>
</evidence>
<feature type="transmembrane region" description="Helical" evidence="1">
    <location>
        <begin position="295"/>
        <end position="316"/>
    </location>
</feature>
<organism evidence="2 3">
    <name type="scientific">Periconia digitata</name>
    <dbReference type="NCBI Taxonomy" id="1303443"/>
    <lineage>
        <taxon>Eukaryota</taxon>
        <taxon>Fungi</taxon>
        <taxon>Dikarya</taxon>
        <taxon>Ascomycota</taxon>
        <taxon>Pezizomycotina</taxon>
        <taxon>Dothideomycetes</taxon>
        <taxon>Pleosporomycetidae</taxon>
        <taxon>Pleosporales</taxon>
        <taxon>Massarineae</taxon>
        <taxon>Periconiaceae</taxon>
        <taxon>Periconia</taxon>
    </lineage>
</organism>
<sequence>MKQPYTLLISSQPKPDVKQALRLTTYFLLLFTIIALIVRNKCYADPTSYFFRPSIAYAAPHSSHRIDQADRYAESFTQLRTTSTDIKPATVSSSPSTTLCVGISSVRRPRLSYLKTTLSSMQDGLDGNDRKNLYFVVLLAHTNQSVHPDFGAPWLRGMADKLLTYGSENDTTYDVAKEMEESGGHEVKSKFDYSLVMSECLKSHSDYVLMVEDDVVFTSTWWTKTKDALSTVKTQTEQMGYENFYYLRLFYYESIQGWNAESWPRYLLLSAGIAATVFFALLAFQSHKLMRSFRLHTLSILLVTFVFTPAVISLYFSAGAVCMLPNPQGVQLMPEYACCGQALVFPRATVQDDVLPLFHQNEWNKTPVDSLIEKYADGMSGEIGDMRWAITPVLLQHVGSQSSHGVARDSGYGNMTPYKLWNFGFERVD</sequence>
<evidence type="ECO:0008006" key="4">
    <source>
        <dbReference type="Google" id="ProtNLM"/>
    </source>
</evidence>
<keyword evidence="1" id="KW-0472">Membrane</keyword>
<comment type="caution">
    <text evidence="2">The sequence shown here is derived from an EMBL/GenBank/DDBJ whole genome shotgun (WGS) entry which is preliminary data.</text>
</comment>
<dbReference type="Proteomes" id="UP001152607">
    <property type="component" value="Unassembled WGS sequence"/>
</dbReference>
<feature type="transmembrane region" description="Helical" evidence="1">
    <location>
        <begin position="20"/>
        <end position="38"/>
    </location>
</feature>
<reference evidence="2" key="1">
    <citation type="submission" date="2023-01" db="EMBL/GenBank/DDBJ databases">
        <authorList>
            <person name="Van Ghelder C."/>
            <person name="Rancurel C."/>
        </authorList>
    </citation>
    <scope>NUCLEOTIDE SEQUENCE</scope>
    <source>
        <strain evidence="2">CNCM I-4278</strain>
    </source>
</reference>
<dbReference type="EMBL" id="CAOQHR010000002">
    <property type="protein sequence ID" value="CAI6317201.1"/>
    <property type="molecule type" value="Genomic_DNA"/>
</dbReference>
<dbReference type="OrthoDB" id="2016523at2759"/>
<gene>
    <name evidence="2" type="ORF">PDIGIT_LOCUS3452</name>
</gene>
<dbReference type="InterPro" id="IPR029675">
    <property type="entry name" value="PGAP4"/>
</dbReference>